<sequence>MVGNSVVTDSISTKETVYATLSTRAVHSGKQFPAGHCRAREDGNGAEEAEEAQKIWTSSKLIGVEKESNEWCGGGSEARAFSLDTLSMQDRMFQGAQVRT</sequence>
<comment type="caution">
    <text evidence="1">The sequence shown here is derived from an EMBL/GenBank/DDBJ whole genome shotgun (WGS) entry which is preliminary data.</text>
</comment>
<gene>
    <name evidence="1" type="primary">Acey_s0135.g1896</name>
    <name evidence="1" type="ORF">Y032_0135g1896</name>
</gene>
<accession>A0A016T4K9</accession>
<proteinExistence type="predicted"/>
<dbReference type="AlphaFoldDB" id="A0A016T4K9"/>
<protein>
    <submittedName>
        <fullName evidence="1">Uncharacterized protein</fullName>
    </submittedName>
</protein>
<dbReference type="EMBL" id="JARK01001471">
    <property type="protein sequence ID" value="EYB97928.1"/>
    <property type="molecule type" value="Genomic_DNA"/>
</dbReference>
<dbReference type="Proteomes" id="UP000024635">
    <property type="component" value="Unassembled WGS sequence"/>
</dbReference>
<evidence type="ECO:0000313" key="1">
    <source>
        <dbReference type="EMBL" id="EYB97928.1"/>
    </source>
</evidence>
<keyword evidence="2" id="KW-1185">Reference proteome</keyword>
<name>A0A016T4K9_9BILA</name>
<organism evidence="1 2">
    <name type="scientific">Ancylostoma ceylanicum</name>
    <dbReference type="NCBI Taxonomy" id="53326"/>
    <lineage>
        <taxon>Eukaryota</taxon>
        <taxon>Metazoa</taxon>
        <taxon>Ecdysozoa</taxon>
        <taxon>Nematoda</taxon>
        <taxon>Chromadorea</taxon>
        <taxon>Rhabditida</taxon>
        <taxon>Rhabditina</taxon>
        <taxon>Rhabditomorpha</taxon>
        <taxon>Strongyloidea</taxon>
        <taxon>Ancylostomatidae</taxon>
        <taxon>Ancylostomatinae</taxon>
        <taxon>Ancylostoma</taxon>
    </lineage>
</organism>
<reference evidence="2" key="1">
    <citation type="journal article" date="2015" name="Nat. Genet.">
        <title>The genome and transcriptome of the zoonotic hookworm Ancylostoma ceylanicum identify infection-specific gene families.</title>
        <authorList>
            <person name="Schwarz E.M."/>
            <person name="Hu Y."/>
            <person name="Antoshechkin I."/>
            <person name="Miller M.M."/>
            <person name="Sternberg P.W."/>
            <person name="Aroian R.V."/>
        </authorList>
    </citation>
    <scope>NUCLEOTIDE SEQUENCE</scope>
    <source>
        <strain evidence="2">HY135</strain>
    </source>
</reference>
<evidence type="ECO:0000313" key="2">
    <source>
        <dbReference type="Proteomes" id="UP000024635"/>
    </source>
</evidence>